<dbReference type="InterPro" id="IPR039261">
    <property type="entry name" value="FNR_nucleotide-bd"/>
</dbReference>
<gene>
    <name evidence="1" type="ORF">IO99_01795</name>
</gene>
<dbReference type="InterPro" id="IPR017938">
    <property type="entry name" value="Riboflavin_synthase-like_b-brl"/>
</dbReference>
<evidence type="ECO:0000313" key="2">
    <source>
        <dbReference type="Proteomes" id="UP000028542"/>
    </source>
</evidence>
<protein>
    <recommendedName>
        <fullName evidence="3">FAD-binding FR-type domain-containing protein</fullName>
    </recommendedName>
</protein>
<evidence type="ECO:0008006" key="3">
    <source>
        <dbReference type="Google" id="ProtNLM"/>
    </source>
</evidence>
<dbReference type="RefSeq" id="WP_035129406.1">
    <property type="nucleotide sequence ID" value="NZ_JPMD01000001.1"/>
</dbReference>
<dbReference type="AlphaFoldDB" id="A0A084JIY2"/>
<dbReference type="NCBIfam" id="NF004470">
    <property type="entry name" value="PRK05802.1"/>
    <property type="match status" value="1"/>
</dbReference>
<dbReference type="Proteomes" id="UP000028542">
    <property type="component" value="Unassembled WGS sequence"/>
</dbReference>
<accession>A0A084JIY2</accession>
<dbReference type="PANTHER" id="PTHR43513">
    <property type="entry name" value="DIHYDROOROTATE DEHYDROGENASE B (NAD(+)), ELECTRON TRANSFER SUBUNIT"/>
    <property type="match status" value="1"/>
</dbReference>
<dbReference type="eggNOG" id="COG0543">
    <property type="taxonomic scope" value="Bacteria"/>
</dbReference>
<dbReference type="Gene3D" id="2.40.30.10">
    <property type="entry name" value="Translation factors"/>
    <property type="match status" value="1"/>
</dbReference>
<comment type="caution">
    <text evidence="1">The sequence shown here is derived from an EMBL/GenBank/DDBJ whole genome shotgun (WGS) entry which is preliminary data.</text>
</comment>
<name>A0A084JIY2_9CLOT</name>
<dbReference type="PANTHER" id="PTHR43513:SF3">
    <property type="entry name" value="DIHYDROOROTATE DEHYDROGENASE B (NAD(+)), ELECTRON TRANSFER SUBUNIT-RELATED"/>
    <property type="match status" value="1"/>
</dbReference>
<sequence>MGYEPYNCIDCGSEYCPCHLAESGNCILCSHLDGKDFCDCVNWNGVCIYQEFMQNNFKAKEGRKHQRFQIIDKELINENLMILKIKVTQKLASELVGPGSFVFIRKEDCEQAFDTPICVMDSDTGNDVITLAIELKGLKTKILKDVNINEYVLIKGPFWNGILGLNSVNTIKRNHCVLVCRGIGQAPMVPVMEKLYNNENTITVILDEGTLDTIFIEKELKKYATEIIKTNTLLMGGILDCKCRKILEGILTKGNVALVHCDSADVLSHQIMKIVEAYDKNIEFSCSNNAKMCCGEGVCGCCTIMNDDEKLRRLCKMQTSPKYIFEGRRLY</sequence>
<reference evidence="1 2" key="1">
    <citation type="submission" date="2014-07" db="EMBL/GenBank/DDBJ databases">
        <title>Draft genome of Clostridium sulfidigenes 113A isolated from sediments associated with methane hydrate from Krishna Godavari basin.</title>
        <authorList>
            <person name="Honkalas V.S."/>
            <person name="Dabir A.P."/>
            <person name="Arora P."/>
            <person name="Dhakephalkar P.K."/>
        </authorList>
    </citation>
    <scope>NUCLEOTIDE SEQUENCE [LARGE SCALE GENOMIC DNA]</scope>
    <source>
        <strain evidence="1 2">113A</strain>
    </source>
</reference>
<keyword evidence="2" id="KW-1185">Reference proteome</keyword>
<dbReference type="EMBL" id="JPMD01000001">
    <property type="protein sequence ID" value="KEZ88916.1"/>
    <property type="molecule type" value="Genomic_DNA"/>
</dbReference>
<dbReference type="SUPFAM" id="SSF63380">
    <property type="entry name" value="Riboflavin synthase domain-like"/>
    <property type="match status" value="1"/>
</dbReference>
<proteinExistence type="predicted"/>
<organism evidence="1 2">
    <name type="scientific">Clostridium sulfidigenes</name>
    <dbReference type="NCBI Taxonomy" id="318464"/>
    <lineage>
        <taxon>Bacteria</taxon>
        <taxon>Bacillati</taxon>
        <taxon>Bacillota</taxon>
        <taxon>Clostridia</taxon>
        <taxon>Eubacteriales</taxon>
        <taxon>Clostridiaceae</taxon>
        <taxon>Clostridium</taxon>
    </lineage>
</organism>
<dbReference type="InterPro" id="IPR050353">
    <property type="entry name" value="PyrK_electron_transfer"/>
</dbReference>
<dbReference type="SUPFAM" id="SSF52343">
    <property type="entry name" value="Ferredoxin reductase-like, C-terminal NADP-linked domain"/>
    <property type="match status" value="1"/>
</dbReference>
<dbReference type="STRING" id="318464.IO99_01795"/>
<evidence type="ECO:0000313" key="1">
    <source>
        <dbReference type="EMBL" id="KEZ88916.1"/>
    </source>
</evidence>